<dbReference type="GO" id="GO:0051301">
    <property type="term" value="P:cell division"/>
    <property type="evidence" value="ECO:0007669"/>
    <property type="project" value="UniProtKB-KW"/>
</dbReference>
<organism evidence="19 20">
    <name type="scientific">Tilletiopsis washingtonensis</name>
    <dbReference type="NCBI Taxonomy" id="58919"/>
    <lineage>
        <taxon>Eukaryota</taxon>
        <taxon>Fungi</taxon>
        <taxon>Dikarya</taxon>
        <taxon>Basidiomycota</taxon>
        <taxon>Ustilaginomycotina</taxon>
        <taxon>Exobasidiomycetes</taxon>
        <taxon>Entylomatales</taxon>
        <taxon>Entylomatales incertae sedis</taxon>
        <taxon>Tilletiopsis</taxon>
    </lineage>
</organism>
<comment type="similarity">
    <text evidence="4">Belongs to the DASH complex DAD3 family.</text>
</comment>
<dbReference type="OrthoDB" id="2443965at2759"/>
<evidence type="ECO:0000313" key="20">
    <source>
        <dbReference type="Proteomes" id="UP000245946"/>
    </source>
</evidence>
<keyword evidence="12" id="KW-0206">Cytoskeleton</keyword>
<evidence type="ECO:0000256" key="11">
    <source>
        <dbReference type="ARBA" id="ARBA00022838"/>
    </source>
</evidence>
<evidence type="ECO:0000256" key="17">
    <source>
        <dbReference type="ARBA" id="ARBA00044305"/>
    </source>
</evidence>
<evidence type="ECO:0000256" key="12">
    <source>
        <dbReference type="ARBA" id="ARBA00023212"/>
    </source>
</evidence>
<accession>A0A316ZDU9</accession>
<sequence>MSSLVSSDPIAAPAAAAGTNGAAAAAAAAAPPVWQNPYANHRALSAEEAELLGEYARLADTIRRITQISAPLSSPARHASLLTQLRVLERKMGLVLTLFKASVWALVVEQQDLAEEEERRREEEERWEQQAAGGDETARYEY</sequence>
<evidence type="ECO:0000256" key="5">
    <source>
        <dbReference type="ARBA" id="ARBA00022454"/>
    </source>
</evidence>
<dbReference type="GO" id="GO:0042729">
    <property type="term" value="C:DASH complex"/>
    <property type="evidence" value="ECO:0007669"/>
    <property type="project" value="InterPro"/>
</dbReference>
<feature type="compositionally biased region" description="Basic and acidic residues" evidence="18">
    <location>
        <begin position="117"/>
        <end position="128"/>
    </location>
</feature>
<dbReference type="PANTHER" id="PTHR28017">
    <property type="entry name" value="DASH COMPLEX SUBUNIT DAD3"/>
    <property type="match status" value="1"/>
</dbReference>
<dbReference type="Proteomes" id="UP000245946">
    <property type="component" value="Unassembled WGS sequence"/>
</dbReference>
<protein>
    <recommendedName>
        <fullName evidence="16">DASH complex subunit DAD3</fullName>
    </recommendedName>
    <alternativeName>
        <fullName evidence="17">Outer kinetochore protein DAD3</fullName>
    </alternativeName>
</protein>
<evidence type="ECO:0000256" key="3">
    <source>
        <dbReference type="ARBA" id="ARBA00004629"/>
    </source>
</evidence>
<dbReference type="GO" id="GO:0072686">
    <property type="term" value="C:mitotic spindle"/>
    <property type="evidence" value="ECO:0007669"/>
    <property type="project" value="InterPro"/>
</dbReference>
<evidence type="ECO:0000256" key="10">
    <source>
        <dbReference type="ARBA" id="ARBA00022829"/>
    </source>
</evidence>
<gene>
    <name evidence="19" type="ORF">FA09DRAFT_329472</name>
</gene>
<keyword evidence="5" id="KW-0158">Chromosome</keyword>
<evidence type="ECO:0000256" key="2">
    <source>
        <dbReference type="ARBA" id="ARBA00004186"/>
    </source>
</evidence>
<keyword evidence="20" id="KW-1185">Reference proteome</keyword>
<evidence type="ECO:0000256" key="14">
    <source>
        <dbReference type="ARBA" id="ARBA00023306"/>
    </source>
</evidence>
<keyword evidence="13" id="KW-0539">Nucleus</keyword>
<keyword evidence="10" id="KW-0159">Chromosome partition</keyword>
<keyword evidence="9" id="KW-0498">Mitosis</keyword>
<dbReference type="GeneID" id="37269740"/>
<evidence type="ECO:0000256" key="18">
    <source>
        <dbReference type="SAM" id="MobiDB-lite"/>
    </source>
</evidence>
<proteinExistence type="inferred from homology"/>
<keyword evidence="14" id="KW-0131">Cell cycle</keyword>
<dbReference type="AlphaFoldDB" id="A0A316ZDU9"/>
<dbReference type="InterPro" id="IPR013965">
    <property type="entry name" value="DASH_Dad3"/>
</dbReference>
<dbReference type="RefSeq" id="XP_025598692.1">
    <property type="nucleotide sequence ID" value="XM_025742196.1"/>
</dbReference>
<evidence type="ECO:0000256" key="7">
    <source>
        <dbReference type="ARBA" id="ARBA00022618"/>
    </source>
</evidence>
<dbReference type="GO" id="GO:0008608">
    <property type="term" value="P:attachment of spindle microtubules to kinetochore"/>
    <property type="evidence" value="ECO:0007669"/>
    <property type="project" value="InterPro"/>
</dbReference>
<dbReference type="GO" id="GO:0051010">
    <property type="term" value="F:microtubule plus-end binding"/>
    <property type="evidence" value="ECO:0007669"/>
    <property type="project" value="TreeGrafter"/>
</dbReference>
<feature type="region of interest" description="Disordered" evidence="18">
    <location>
        <begin position="114"/>
        <end position="142"/>
    </location>
</feature>
<comment type="subcellular location">
    <subcellularLocation>
        <location evidence="3">Chromosome</location>
        <location evidence="3">Centromere</location>
        <location evidence="3">Kinetochore</location>
    </subcellularLocation>
    <subcellularLocation>
        <location evidence="2">Cytoplasm</location>
        <location evidence="2">Cytoskeleton</location>
        <location evidence="2">Spindle</location>
    </subcellularLocation>
    <subcellularLocation>
        <location evidence="1">Nucleus</location>
    </subcellularLocation>
</comment>
<keyword evidence="15" id="KW-0137">Centromere</keyword>
<dbReference type="PANTHER" id="PTHR28017:SF1">
    <property type="entry name" value="DASH COMPLEX SUBUNIT DAD3"/>
    <property type="match status" value="1"/>
</dbReference>
<evidence type="ECO:0000313" key="19">
    <source>
        <dbReference type="EMBL" id="PWN98413.1"/>
    </source>
</evidence>
<evidence type="ECO:0000256" key="16">
    <source>
        <dbReference type="ARBA" id="ARBA00044179"/>
    </source>
</evidence>
<name>A0A316ZDU9_9BASI</name>
<keyword evidence="6" id="KW-0963">Cytoplasm</keyword>
<evidence type="ECO:0000256" key="6">
    <source>
        <dbReference type="ARBA" id="ARBA00022490"/>
    </source>
</evidence>
<evidence type="ECO:0000256" key="8">
    <source>
        <dbReference type="ARBA" id="ARBA00022701"/>
    </source>
</evidence>
<keyword evidence="8" id="KW-0493">Microtubule</keyword>
<dbReference type="STRING" id="58919.A0A316ZDU9"/>
<evidence type="ECO:0000256" key="1">
    <source>
        <dbReference type="ARBA" id="ARBA00004123"/>
    </source>
</evidence>
<keyword evidence="7" id="KW-0132">Cell division</keyword>
<evidence type="ECO:0000256" key="15">
    <source>
        <dbReference type="ARBA" id="ARBA00023328"/>
    </source>
</evidence>
<evidence type="ECO:0000256" key="4">
    <source>
        <dbReference type="ARBA" id="ARBA00006277"/>
    </source>
</evidence>
<dbReference type="GO" id="GO:0005874">
    <property type="term" value="C:microtubule"/>
    <property type="evidence" value="ECO:0007669"/>
    <property type="project" value="UniProtKB-KW"/>
</dbReference>
<dbReference type="EMBL" id="KZ819291">
    <property type="protein sequence ID" value="PWN98413.1"/>
    <property type="molecule type" value="Genomic_DNA"/>
</dbReference>
<evidence type="ECO:0000256" key="9">
    <source>
        <dbReference type="ARBA" id="ARBA00022776"/>
    </source>
</evidence>
<reference evidence="19 20" key="1">
    <citation type="journal article" date="2018" name="Mol. Biol. Evol.">
        <title>Broad Genomic Sampling Reveals a Smut Pathogenic Ancestry of the Fungal Clade Ustilaginomycotina.</title>
        <authorList>
            <person name="Kijpornyongpan T."/>
            <person name="Mondo S.J."/>
            <person name="Barry K."/>
            <person name="Sandor L."/>
            <person name="Lee J."/>
            <person name="Lipzen A."/>
            <person name="Pangilinan J."/>
            <person name="LaButti K."/>
            <person name="Hainaut M."/>
            <person name="Henrissat B."/>
            <person name="Grigoriev I.V."/>
            <person name="Spatafora J.W."/>
            <person name="Aime M.C."/>
        </authorList>
    </citation>
    <scope>NUCLEOTIDE SEQUENCE [LARGE SCALE GENOMIC DNA]</scope>
    <source>
        <strain evidence="19 20">MCA 4186</strain>
    </source>
</reference>
<dbReference type="Pfam" id="PF08656">
    <property type="entry name" value="DASH_Dad3"/>
    <property type="match status" value="1"/>
</dbReference>
<keyword evidence="11" id="KW-0995">Kinetochore</keyword>
<evidence type="ECO:0000256" key="13">
    <source>
        <dbReference type="ARBA" id="ARBA00023242"/>
    </source>
</evidence>